<dbReference type="AlphaFoldDB" id="A0A915LYU2"/>
<dbReference type="Pfam" id="PF00012">
    <property type="entry name" value="HSP70"/>
    <property type="match status" value="2"/>
</dbReference>
<dbReference type="PANTHER" id="PTHR19375">
    <property type="entry name" value="HEAT SHOCK PROTEIN 70KDA"/>
    <property type="match status" value="1"/>
</dbReference>
<protein>
    <submittedName>
        <fullName evidence="6">Uncharacterized protein</fullName>
    </submittedName>
</protein>
<keyword evidence="5" id="KW-1185">Reference proteome</keyword>
<dbReference type="Gene3D" id="3.90.640.10">
    <property type="entry name" value="Actin, Chain A, domain 4"/>
    <property type="match status" value="1"/>
</dbReference>
<dbReference type="InterPro" id="IPR013126">
    <property type="entry name" value="Hsp_70_fam"/>
</dbReference>
<proteinExistence type="inferred from homology"/>
<dbReference type="InterPro" id="IPR043129">
    <property type="entry name" value="ATPase_NBD"/>
</dbReference>
<comment type="similarity">
    <text evidence="1 4">Belongs to the heat shock protein 70 family.</text>
</comment>
<dbReference type="GO" id="GO:0005524">
    <property type="term" value="F:ATP binding"/>
    <property type="evidence" value="ECO:0007669"/>
    <property type="project" value="UniProtKB-KW"/>
</dbReference>
<dbReference type="Proteomes" id="UP000887561">
    <property type="component" value="Unplaced"/>
</dbReference>
<evidence type="ECO:0000313" key="5">
    <source>
        <dbReference type="Proteomes" id="UP000887561"/>
    </source>
</evidence>
<evidence type="ECO:0000256" key="3">
    <source>
        <dbReference type="ARBA" id="ARBA00022840"/>
    </source>
</evidence>
<evidence type="ECO:0000256" key="2">
    <source>
        <dbReference type="ARBA" id="ARBA00022741"/>
    </source>
</evidence>
<evidence type="ECO:0000313" key="6">
    <source>
        <dbReference type="WBParaSite" id="scaffold2157_cov220.g4350"/>
    </source>
</evidence>
<dbReference type="FunFam" id="3.90.640.10:FF:000003">
    <property type="entry name" value="Molecular chaperone DnaK"/>
    <property type="match status" value="1"/>
</dbReference>
<dbReference type="InterPro" id="IPR018181">
    <property type="entry name" value="Heat_shock_70_CS"/>
</dbReference>
<evidence type="ECO:0000256" key="1">
    <source>
        <dbReference type="ARBA" id="ARBA00007381"/>
    </source>
</evidence>
<keyword evidence="2 4" id="KW-0547">Nucleotide-binding</keyword>
<dbReference type="GO" id="GO:0006950">
    <property type="term" value="P:response to stress"/>
    <property type="evidence" value="ECO:0007669"/>
    <property type="project" value="UniProtKB-ARBA"/>
</dbReference>
<dbReference type="FunFam" id="3.30.30.30:FF:000003">
    <property type="entry name" value="Heat shock protein 9"/>
    <property type="match status" value="1"/>
</dbReference>
<dbReference type="Gene3D" id="3.30.30.30">
    <property type="match status" value="1"/>
</dbReference>
<dbReference type="WBParaSite" id="scaffold2157_cov220.g4350">
    <property type="protein sequence ID" value="scaffold2157_cov220.g4350"/>
    <property type="gene ID" value="scaffold2157_cov220.g4350"/>
</dbReference>
<dbReference type="PROSITE" id="PS01036">
    <property type="entry name" value="HSP70_3"/>
    <property type="match status" value="1"/>
</dbReference>
<sequence>MGGNRGLPVYIDAERDPIIAVKFGFTKTCVAIDVSGLQKVLKNEYSIFTPSVVSLFGVEEDRVGNAALRDDIYDDNHLSTIYGLKTFIGRKFDGQDIQNFIKSVPFKLVNTDGAPSVEVFGKIYSPSEIIAHIFKRMKMVAEEDLEEERSATTILKKKVLKNAVIAIPAYFTSTQITILEEAFRRAELQLVSIVPEPVAAAMAYVEVSVKGEDFDNYIVDYLLSKFQRKFRIDLKEKFCAMKRVRQAAVEAKHYLSYETETYVYIRSIVNGKNLSYKLTRSTFENLTKHLINRISEVCEKSMQRANINKDEIDELIFTGGMTKMPKIREVVENVFGKEPLNNIKPDEAIIIGACVKASVVARHFTSKEYNQKIFLEPARELLKNGDYLECCEKLWRAALFVVRYSFARFQFYIQSYNAFRVLCDFTSYLEPCMKNVITSGSAVAHTCYEMIKKRQIDTTPEVLWTYCKTIEQFCDEFAKIKLEHVIEKLQKYIHIDKSIDWEIIDRLKTVYCGSGTTVAFVDIYRFLFHYFAE</sequence>
<dbReference type="PRINTS" id="PR00301">
    <property type="entry name" value="HEATSHOCK70"/>
</dbReference>
<keyword evidence="3 4" id="KW-0067">ATP-binding</keyword>
<dbReference type="GO" id="GO:0140662">
    <property type="term" value="F:ATP-dependent protein folding chaperone"/>
    <property type="evidence" value="ECO:0007669"/>
    <property type="project" value="InterPro"/>
</dbReference>
<organism evidence="5 6">
    <name type="scientific">Meloidogyne javanica</name>
    <name type="common">Root-knot nematode worm</name>
    <dbReference type="NCBI Taxonomy" id="6303"/>
    <lineage>
        <taxon>Eukaryota</taxon>
        <taxon>Metazoa</taxon>
        <taxon>Ecdysozoa</taxon>
        <taxon>Nematoda</taxon>
        <taxon>Chromadorea</taxon>
        <taxon>Rhabditida</taxon>
        <taxon>Tylenchina</taxon>
        <taxon>Tylenchomorpha</taxon>
        <taxon>Tylenchoidea</taxon>
        <taxon>Meloidogynidae</taxon>
        <taxon>Meloidogyninae</taxon>
        <taxon>Meloidogyne</taxon>
        <taxon>Meloidogyne incognita group</taxon>
    </lineage>
</organism>
<accession>A0A915LYU2</accession>
<name>A0A915LYU2_MELJA</name>
<reference evidence="6" key="1">
    <citation type="submission" date="2022-11" db="UniProtKB">
        <authorList>
            <consortium name="WormBaseParasite"/>
        </authorList>
    </citation>
    <scope>IDENTIFICATION</scope>
</reference>
<dbReference type="SUPFAM" id="SSF53067">
    <property type="entry name" value="Actin-like ATPase domain"/>
    <property type="match status" value="2"/>
</dbReference>
<evidence type="ECO:0000256" key="4">
    <source>
        <dbReference type="RuleBase" id="RU003322"/>
    </source>
</evidence>
<dbReference type="Gene3D" id="3.30.420.40">
    <property type="match status" value="3"/>
</dbReference>